<organism evidence="2 3">
    <name type="scientific">Candidatus Avichristensenella intestinipullorum</name>
    <dbReference type="NCBI Taxonomy" id="2840693"/>
    <lineage>
        <taxon>Bacteria</taxon>
        <taxon>Bacillati</taxon>
        <taxon>Bacillota</taxon>
        <taxon>Clostridia</taxon>
        <taxon>Candidatus Avichristensenella</taxon>
    </lineage>
</organism>
<proteinExistence type="predicted"/>
<feature type="domain" description="YgjP-like metallopeptidase" evidence="1">
    <location>
        <begin position="24"/>
        <end position="230"/>
    </location>
</feature>
<evidence type="ECO:0000313" key="2">
    <source>
        <dbReference type="EMBL" id="HIQ63947.1"/>
    </source>
</evidence>
<evidence type="ECO:0000313" key="3">
    <source>
        <dbReference type="Proteomes" id="UP000886819"/>
    </source>
</evidence>
<dbReference type="Proteomes" id="UP000886819">
    <property type="component" value="Unassembled WGS sequence"/>
</dbReference>
<protein>
    <submittedName>
        <fullName evidence="2">M48 family metallopeptidase</fullName>
    </submittedName>
</protein>
<reference evidence="2" key="2">
    <citation type="journal article" date="2021" name="PeerJ">
        <title>Extensive microbial diversity within the chicken gut microbiome revealed by metagenomics and culture.</title>
        <authorList>
            <person name="Gilroy R."/>
            <person name="Ravi A."/>
            <person name="Getino M."/>
            <person name="Pursley I."/>
            <person name="Horton D.L."/>
            <person name="Alikhan N.F."/>
            <person name="Baker D."/>
            <person name="Gharbi K."/>
            <person name="Hall N."/>
            <person name="Watson M."/>
            <person name="Adriaenssens E.M."/>
            <person name="Foster-Nyarko E."/>
            <person name="Jarju S."/>
            <person name="Secka A."/>
            <person name="Antonio M."/>
            <person name="Oren A."/>
            <person name="Chaudhuri R.R."/>
            <person name="La Ragione R."/>
            <person name="Hildebrand F."/>
            <person name="Pallen M.J."/>
        </authorList>
    </citation>
    <scope>NUCLEOTIDE SEQUENCE</scope>
    <source>
        <strain evidence="2">ChiHile30-977</strain>
    </source>
</reference>
<dbReference type="PANTHER" id="PTHR30399">
    <property type="entry name" value="UNCHARACTERIZED PROTEIN YGJP"/>
    <property type="match status" value="1"/>
</dbReference>
<dbReference type="PANTHER" id="PTHR30399:SF1">
    <property type="entry name" value="UTP PYROPHOSPHATASE"/>
    <property type="match status" value="1"/>
</dbReference>
<dbReference type="EMBL" id="DVFI01000143">
    <property type="protein sequence ID" value="HIQ63947.1"/>
    <property type="molecule type" value="Genomic_DNA"/>
</dbReference>
<dbReference type="AlphaFoldDB" id="A0A9D0YXJ5"/>
<gene>
    <name evidence="2" type="ORF">IAA66_10285</name>
</gene>
<name>A0A9D0YXJ5_9FIRM</name>
<comment type="caution">
    <text evidence="2">The sequence shown here is derived from an EMBL/GenBank/DDBJ whole genome shotgun (WGS) entry which is preliminary data.</text>
</comment>
<sequence length="237" mass="26979">MKRTLCIQGKPMEYTLVQQNRCSVRFSALPGGRTRVYAPRDMRLKDVDALVRARAEDIGRLHAALGEAERARREAHPMAEGSVVRLGGQAYTLRFEEGARGGVREAEDGVLLLTAPSGAEEEARRDILRAYCIERARAQMLRRLEAFAPRIGRSPQRVSIREQKTRWGSCTGGGHISLNWKLITAPPEALDYVVIHELCHLLVLNHSPRFWQLVEAQMPEYTYWRTWLRRYGDTLGV</sequence>
<dbReference type="Pfam" id="PF01863">
    <property type="entry name" value="YgjP-like"/>
    <property type="match status" value="1"/>
</dbReference>
<dbReference type="InterPro" id="IPR053136">
    <property type="entry name" value="UTP_pyrophosphatase-like"/>
</dbReference>
<dbReference type="InterPro" id="IPR002725">
    <property type="entry name" value="YgjP-like_metallopeptidase"/>
</dbReference>
<dbReference type="CDD" id="cd07344">
    <property type="entry name" value="M48_yhfN_like"/>
    <property type="match status" value="1"/>
</dbReference>
<evidence type="ECO:0000259" key="1">
    <source>
        <dbReference type="Pfam" id="PF01863"/>
    </source>
</evidence>
<dbReference type="Gene3D" id="3.30.2010.10">
    <property type="entry name" value="Metalloproteases ('zincins'), catalytic domain"/>
    <property type="match status" value="1"/>
</dbReference>
<reference evidence="2" key="1">
    <citation type="submission" date="2020-10" db="EMBL/GenBank/DDBJ databases">
        <authorList>
            <person name="Gilroy R."/>
        </authorList>
    </citation>
    <scope>NUCLEOTIDE SEQUENCE</scope>
    <source>
        <strain evidence="2">ChiHile30-977</strain>
    </source>
</reference>
<accession>A0A9D0YXJ5</accession>